<keyword evidence="1" id="KW-1133">Transmembrane helix</keyword>
<dbReference type="RefSeq" id="WP_073970002.1">
    <property type="nucleotide sequence ID" value="NZ_CP040007.1"/>
</dbReference>
<dbReference type="Proteomes" id="UP000677180">
    <property type="component" value="Chromosome"/>
</dbReference>
<keyword evidence="1" id="KW-0472">Membrane</keyword>
<evidence type="ECO:0000256" key="1">
    <source>
        <dbReference type="SAM" id="Phobius"/>
    </source>
</evidence>
<sequence>MGWFVLAVAVVLFLGSVTLLLRRILASHDEIYDGLTPGVLPPREERKTTPTKRLRSTEYKGPFPVAFTPPRDVTPGLIGMVIDGVVDPRDLTATIVDLAARGFLRIEVLDDGKGRRRGKDWLLHPCDKPRSNLMRYERTFLEGVFPRGRAMRMSELVRRHKKVFRQLTADIYEEASRRGWYRQNPNPGGRRHRFWRVAVGAVAGFAALVITGGDNVGLLAAALFVATGVVAAFGPKRRVPRTGAGTATRIQALGFRQYLATAEAGQIRFEEAENTFSRYLPYAMVFGVADHWVKVFRELAIERNVEWDFDWIDVGADVAGELVFQLLASDLLDGADGLFDGIGGLFDGFDLGDFLDGIDFDFDF</sequence>
<evidence type="ECO:0000259" key="2">
    <source>
        <dbReference type="Pfam" id="PF20990"/>
    </source>
</evidence>
<dbReference type="EMBL" id="LR134406">
    <property type="protein sequence ID" value="VEH68828.1"/>
    <property type="molecule type" value="Genomic_DNA"/>
</dbReference>
<organism evidence="4 5">
    <name type="scientific">Arachnia propionica</name>
    <dbReference type="NCBI Taxonomy" id="1750"/>
    <lineage>
        <taxon>Bacteria</taxon>
        <taxon>Bacillati</taxon>
        <taxon>Actinomycetota</taxon>
        <taxon>Actinomycetes</taxon>
        <taxon>Propionibacteriales</taxon>
        <taxon>Propionibacteriaceae</taxon>
        <taxon>Arachnia</taxon>
    </lineage>
</organism>
<gene>
    <name evidence="3" type="ORF">J5A53_15225</name>
    <name evidence="4" type="ORF">NCTC12967_00089</name>
</gene>
<dbReference type="Proteomes" id="UP000273044">
    <property type="component" value="Chromosome"/>
</dbReference>
<protein>
    <submittedName>
        <fullName evidence="3">DUF2207 domain-containing protein</fullName>
    </submittedName>
    <submittedName>
        <fullName evidence="4">Predicted membrane protein (DUF2207)</fullName>
    </submittedName>
</protein>
<name>A0A3S4UCI6_9ACTN</name>
<dbReference type="AlphaFoldDB" id="A0A3S4UCI6"/>
<keyword evidence="5" id="KW-1185">Reference proteome</keyword>
<evidence type="ECO:0000313" key="3">
    <source>
        <dbReference type="EMBL" id="QUC11080.1"/>
    </source>
</evidence>
<reference evidence="4 5" key="1">
    <citation type="submission" date="2018-12" db="EMBL/GenBank/DDBJ databases">
        <authorList>
            <consortium name="Pathogen Informatics"/>
        </authorList>
    </citation>
    <scope>NUCLEOTIDE SEQUENCE [LARGE SCALE GENOMIC DNA]</scope>
    <source>
        <strain evidence="4 5">NCTC12967</strain>
    </source>
</reference>
<proteinExistence type="predicted"/>
<feature type="transmembrane region" description="Helical" evidence="1">
    <location>
        <begin position="194"/>
        <end position="210"/>
    </location>
</feature>
<evidence type="ECO:0000313" key="5">
    <source>
        <dbReference type="Proteomes" id="UP000273044"/>
    </source>
</evidence>
<accession>A0A3S4UCI6</accession>
<keyword evidence="1" id="KW-0812">Transmembrane</keyword>
<feature type="transmembrane region" description="Helical" evidence="1">
    <location>
        <begin position="6"/>
        <end position="25"/>
    </location>
</feature>
<evidence type="ECO:0000313" key="4">
    <source>
        <dbReference type="EMBL" id="VEH68828.1"/>
    </source>
</evidence>
<reference evidence="3" key="2">
    <citation type="submission" date="2021-03" db="EMBL/GenBank/DDBJ databases">
        <title>Human Oral Microbial Genomes.</title>
        <authorList>
            <person name="Johnston C.D."/>
            <person name="Chen T."/>
            <person name="Dewhirst F.E."/>
        </authorList>
    </citation>
    <scope>NUCLEOTIDE SEQUENCE</scope>
    <source>
        <strain evidence="3">F0714</strain>
    </source>
</reference>
<dbReference type="EMBL" id="CP072385">
    <property type="protein sequence ID" value="QUC11080.1"/>
    <property type="molecule type" value="Genomic_DNA"/>
</dbReference>
<feature type="domain" description="Predicted membrane protein YciQ-like C-terminal" evidence="2">
    <location>
        <begin position="68"/>
        <end position="296"/>
    </location>
</feature>
<dbReference type="InterPro" id="IPR048389">
    <property type="entry name" value="YciQ-like_C"/>
</dbReference>
<feature type="transmembrane region" description="Helical" evidence="1">
    <location>
        <begin position="216"/>
        <end position="234"/>
    </location>
</feature>
<dbReference type="Pfam" id="PF20990">
    <property type="entry name" value="DUF2207_C"/>
    <property type="match status" value="1"/>
</dbReference>
<dbReference type="GeneID" id="64405598"/>